<evidence type="ECO:0000256" key="5">
    <source>
        <dbReference type="ARBA" id="ARBA00022806"/>
    </source>
</evidence>
<comment type="catalytic activity">
    <reaction evidence="11">
        <text>ATP + H2O = ADP + phosphate + H(+)</text>
        <dbReference type="Rhea" id="RHEA:13065"/>
        <dbReference type="ChEBI" id="CHEBI:15377"/>
        <dbReference type="ChEBI" id="CHEBI:15378"/>
        <dbReference type="ChEBI" id="CHEBI:30616"/>
        <dbReference type="ChEBI" id="CHEBI:43474"/>
        <dbReference type="ChEBI" id="CHEBI:456216"/>
        <dbReference type="EC" id="5.6.2.3"/>
    </reaction>
</comment>
<evidence type="ECO:0000256" key="8">
    <source>
        <dbReference type="ARBA" id="ARBA00023125"/>
    </source>
</evidence>
<dbReference type="Gene3D" id="1.10.10.1020">
    <property type="entry name" value="RecBCD complex, subunit RecD, N-terminal domain"/>
    <property type="match status" value="1"/>
</dbReference>
<dbReference type="GO" id="GO:0016887">
    <property type="term" value="F:ATP hydrolysis activity"/>
    <property type="evidence" value="ECO:0007669"/>
    <property type="project" value="RHEA"/>
</dbReference>
<name>A0A172YEQ9_9GAMM</name>
<evidence type="ECO:0000256" key="2">
    <source>
        <dbReference type="ARBA" id="ARBA00022741"/>
    </source>
</evidence>
<dbReference type="InterPro" id="IPR041851">
    <property type="entry name" value="RecD_N_sf"/>
</dbReference>
<keyword evidence="10 11" id="KW-0413">Isomerase</keyword>
<accession>A0A172YEQ9</accession>
<sequence length="646" mass="69602">MALFEEPRPTAPELDTLFERWTELGWLRPLDAHFAHFLGTDDPAVRLAAALVSHQLGRGHICLDLGRALLDPDAVLSLPPQDGRRGGGEPSGPRPLLDALGLDRGATWAARLVASPLVAPAADLLAGRRAPAPLVLDGERLYLYRLWSCEGAVARALGARLGAPEPLGTGVIDAIARLFPRDPALEPDEPDWQKIACALALCQRLTIISGGPGTGKTTTVVKLLALLQQQAIEGQGRALRVRLAAPTGKAAARLSASIAGAVERLVDDPALRGTIPQEATTLHRLLGARPDTRHFRHYAANLLPLDLLVVDEASMIDLELMQALLEALPPEARLVLLGDRDQLASVEAGAVLGELCADADGFALPLRERLATLTAQTLPDTDAASPLADHVVTLKRSYRFDGGSGIGALAQAVNAGDIEALRRCWSAGYADLSRLELSGEHDTRLVERAVEGYRGYLQGLESEDDPLLALERFGRFQLLCALRRGPWGVEGLNSLVLAELARAGLICATRGWFAGRPVMVTRNDPRLGLYNGDVGLTLPDPESPGRLKVFFQQRDGLRAITPGRLNDIETVFAMTVHKSQGSEFERVLLVLPDQPNPILTRELLYTGITRARRHCELATAAPGLIEAAAGRGIWRESNLRARLERG</sequence>
<dbReference type="HAMAP" id="MF_01487">
    <property type="entry name" value="RecD"/>
    <property type="match status" value="1"/>
</dbReference>
<keyword evidence="6 11" id="KW-0269">Exonuclease</keyword>
<dbReference type="GO" id="GO:0009338">
    <property type="term" value="C:exodeoxyribonuclease V complex"/>
    <property type="evidence" value="ECO:0007669"/>
    <property type="project" value="InterPro"/>
</dbReference>
<dbReference type="CDD" id="cd17933">
    <property type="entry name" value="DEXSc_RecD-like"/>
    <property type="match status" value="1"/>
</dbReference>
<dbReference type="GO" id="GO:0000724">
    <property type="term" value="P:double-strand break repair via homologous recombination"/>
    <property type="evidence" value="ECO:0007669"/>
    <property type="project" value="UniProtKB-UniRule"/>
</dbReference>
<dbReference type="AlphaFoldDB" id="A0A172YEQ9"/>
<reference evidence="13 14" key="1">
    <citation type="submission" date="2016-04" db="EMBL/GenBank/DDBJ databases">
        <title>Complete Genome Sequence of Halotalea alkalilenta IHB B 13600.</title>
        <authorList>
            <person name="Swarnkar M.K."/>
            <person name="Sharma A."/>
            <person name="Kaushal K."/>
            <person name="Soni R."/>
            <person name="Rana S."/>
            <person name="Singh A.K."/>
            <person name="Gulati A."/>
        </authorList>
    </citation>
    <scope>NUCLEOTIDE SEQUENCE [LARGE SCALE GENOMIC DNA]</scope>
    <source>
        <strain evidence="13 14">IHB B 13600</strain>
    </source>
</reference>
<comment type="function">
    <text evidence="11">A helicase/nuclease that prepares dsDNA breaks (DSB) for recombinational DNA repair. Binds to DSBs and unwinds DNA via a highly rapid and processive ATP-dependent bidirectional helicase activity. Unwinds dsDNA until it encounters a Chi (crossover hotspot instigator) sequence from the 3' direction. Cuts ssDNA a few nucleotides 3' to the Chi site. The properties and activities of the enzyme are changed at Chi. The Chi-altered holoenzyme produces a long 3'-ssDNA overhang and facilitates RecA-binding to the ssDNA for homologous DNA recombination and repair. Holoenzyme degrades any linearized DNA that is unable to undergo homologous recombination. In the holoenzyme this subunit has ssDNA-dependent ATPase and 5'-3' helicase activity. When added to pre-assembled RecBC greatly stimulates nuclease activity and augments holoenzyme processivity. Negatively regulates the RecA-loading ability of RecBCD.</text>
</comment>
<dbReference type="GO" id="GO:0003677">
    <property type="term" value="F:DNA binding"/>
    <property type="evidence" value="ECO:0007669"/>
    <property type="project" value="UniProtKB-UniRule"/>
</dbReference>
<keyword evidence="9 11" id="KW-0234">DNA repair</keyword>
<evidence type="ECO:0000259" key="12">
    <source>
        <dbReference type="SMART" id="SM00382"/>
    </source>
</evidence>
<dbReference type="InterPro" id="IPR027417">
    <property type="entry name" value="P-loop_NTPase"/>
</dbReference>
<keyword evidence="7 11" id="KW-0067">ATP-binding</keyword>
<comment type="subunit">
    <text evidence="11">Heterotrimer of RecB, RecC and RecD. All subunits contribute to DNA-binding.</text>
</comment>
<evidence type="ECO:0000256" key="7">
    <source>
        <dbReference type="ARBA" id="ARBA00022840"/>
    </source>
</evidence>
<evidence type="ECO:0000256" key="1">
    <source>
        <dbReference type="ARBA" id="ARBA00022722"/>
    </source>
</evidence>
<dbReference type="EMBL" id="CP015243">
    <property type="protein sequence ID" value="ANF57687.1"/>
    <property type="molecule type" value="Genomic_DNA"/>
</dbReference>
<keyword evidence="1 11" id="KW-0540">Nuclease</keyword>
<keyword evidence="2 11" id="KW-0547">Nucleotide-binding</keyword>
<dbReference type="InterPro" id="IPR027785">
    <property type="entry name" value="UvrD-like_helicase_C"/>
</dbReference>
<evidence type="ECO:0000256" key="3">
    <source>
        <dbReference type="ARBA" id="ARBA00022763"/>
    </source>
</evidence>
<dbReference type="GO" id="GO:0005524">
    <property type="term" value="F:ATP binding"/>
    <property type="evidence" value="ECO:0007669"/>
    <property type="project" value="UniProtKB-UniRule"/>
</dbReference>
<dbReference type="GO" id="GO:0043139">
    <property type="term" value="F:5'-3' DNA helicase activity"/>
    <property type="evidence" value="ECO:0007669"/>
    <property type="project" value="UniProtKB-UniRule"/>
</dbReference>
<dbReference type="Gene3D" id="3.40.50.300">
    <property type="entry name" value="P-loop containing nucleotide triphosphate hydrolases"/>
    <property type="match status" value="3"/>
</dbReference>
<dbReference type="Pfam" id="PF13245">
    <property type="entry name" value="AAA_19"/>
    <property type="match status" value="1"/>
</dbReference>
<dbReference type="PANTHER" id="PTHR43788:SF6">
    <property type="entry name" value="DNA HELICASE B"/>
    <property type="match status" value="1"/>
</dbReference>
<feature type="binding site" evidence="11">
    <location>
        <begin position="210"/>
        <end position="217"/>
    </location>
    <ligand>
        <name>ATP</name>
        <dbReference type="ChEBI" id="CHEBI:30616"/>
    </ligand>
</feature>
<keyword evidence="3 11" id="KW-0227">DNA damage</keyword>
<dbReference type="GO" id="GO:0017116">
    <property type="term" value="F:single-stranded DNA helicase activity"/>
    <property type="evidence" value="ECO:0007669"/>
    <property type="project" value="TreeGrafter"/>
</dbReference>
<evidence type="ECO:0000256" key="9">
    <source>
        <dbReference type="ARBA" id="ARBA00023204"/>
    </source>
</evidence>
<dbReference type="EC" id="5.6.2.3" evidence="11"/>
<dbReference type="SUPFAM" id="SSF52540">
    <property type="entry name" value="P-loop containing nucleoside triphosphate hydrolases"/>
    <property type="match status" value="2"/>
</dbReference>
<evidence type="ECO:0000256" key="4">
    <source>
        <dbReference type="ARBA" id="ARBA00022801"/>
    </source>
</evidence>
<dbReference type="STRING" id="376489.A5892_09595"/>
<protein>
    <recommendedName>
        <fullName evidence="11">RecBCD enzyme subunit RecD</fullName>
        <ecNumber evidence="11">5.6.2.3</ecNumber>
    </recommendedName>
    <alternativeName>
        <fullName evidence="11">DNA 5'-3' helicase subunit RecD</fullName>
    </alternativeName>
    <alternativeName>
        <fullName evidence="11">Exonuclease V subunit RecD</fullName>
        <shortName evidence="11">ExoV subunit RecD</shortName>
    </alternativeName>
    <alternativeName>
        <fullName evidence="11">Helicase/nuclease RecBCD subunit RecD</fullName>
    </alternativeName>
</protein>
<keyword evidence="5 11" id="KW-0347">Helicase</keyword>
<dbReference type="Pfam" id="PF13538">
    <property type="entry name" value="UvrD_C_2"/>
    <property type="match status" value="1"/>
</dbReference>
<evidence type="ECO:0000313" key="14">
    <source>
        <dbReference type="Proteomes" id="UP000077875"/>
    </source>
</evidence>
<evidence type="ECO:0000256" key="11">
    <source>
        <dbReference type="HAMAP-Rule" id="MF_01487"/>
    </source>
</evidence>
<evidence type="ECO:0000256" key="10">
    <source>
        <dbReference type="ARBA" id="ARBA00023235"/>
    </source>
</evidence>
<proteinExistence type="inferred from homology"/>
<dbReference type="InterPro" id="IPR049550">
    <property type="entry name" value="RecD_N"/>
</dbReference>
<keyword evidence="8 11" id="KW-0238">DNA-binding</keyword>
<dbReference type="PANTHER" id="PTHR43788">
    <property type="entry name" value="DNA2/NAM7 HELICASE FAMILY MEMBER"/>
    <property type="match status" value="1"/>
</dbReference>
<dbReference type="SMART" id="SM00382">
    <property type="entry name" value="AAA"/>
    <property type="match status" value="1"/>
</dbReference>
<evidence type="ECO:0000256" key="6">
    <source>
        <dbReference type="ARBA" id="ARBA00022839"/>
    </source>
</evidence>
<dbReference type="Proteomes" id="UP000077875">
    <property type="component" value="Chromosome"/>
</dbReference>
<organism evidence="13 14">
    <name type="scientific">Halotalea alkalilenta</name>
    <dbReference type="NCBI Taxonomy" id="376489"/>
    <lineage>
        <taxon>Bacteria</taxon>
        <taxon>Pseudomonadati</taxon>
        <taxon>Pseudomonadota</taxon>
        <taxon>Gammaproteobacteria</taxon>
        <taxon>Oceanospirillales</taxon>
        <taxon>Halomonadaceae</taxon>
        <taxon>Halotalea</taxon>
    </lineage>
</organism>
<comment type="similarity">
    <text evidence="11">Belongs to the RecD family.</text>
</comment>
<feature type="domain" description="AAA+ ATPase" evidence="12">
    <location>
        <begin position="202"/>
        <end position="533"/>
    </location>
</feature>
<keyword evidence="4 11" id="KW-0378">Hydrolase</keyword>
<evidence type="ECO:0000313" key="13">
    <source>
        <dbReference type="EMBL" id="ANF57687.1"/>
    </source>
</evidence>
<dbReference type="InterPro" id="IPR006344">
    <property type="entry name" value="RecD"/>
</dbReference>
<dbReference type="KEGG" id="haa:A5892_09595"/>
<comment type="miscellaneous">
    <text evidence="11">In the RecBCD complex, RecB has a slow 3'-5' helicase, an exonuclease activity and loads RecA onto ssDNA, RecD has a fast 5'-3' helicase activity, while RecC stimulates the ATPase and processivity of the RecB helicase and contributes to recognition of the Chi site.</text>
</comment>
<dbReference type="CDD" id="cd18809">
    <property type="entry name" value="SF1_C_RecD"/>
    <property type="match status" value="1"/>
</dbReference>
<dbReference type="NCBIfam" id="TIGR01447">
    <property type="entry name" value="recD"/>
    <property type="match status" value="1"/>
</dbReference>
<dbReference type="Pfam" id="PF21185">
    <property type="entry name" value="RecD_N"/>
    <property type="match status" value="1"/>
</dbReference>
<dbReference type="InterPro" id="IPR050534">
    <property type="entry name" value="Coronavir_polyprotein_1ab"/>
</dbReference>
<gene>
    <name evidence="11" type="primary">recD</name>
    <name evidence="13" type="ORF">A5892_09595</name>
</gene>
<keyword evidence="14" id="KW-1185">Reference proteome</keyword>
<dbReference type="InterPro" id="IPR003593">
    <property type="entry name" value="AAA+_ATPase"/>
</dbReference>
<dbReference type="GO" id="GO:0008854">
    <property type="term" value="F:exodeoxyribonuclease V activity"/>
    <property type="evidence" value="ECO:0007669"/>
    <property type="project" value="InterPro"/>
</dbReference>